<proteinExistence type="predicted"/>
<dbReference type="SUPFAM" id="SSF55008">
    <property type="entry name" value="HMA, heavy metal-associated domain"/>
    <property type="match status" value="1"/>
</dbReference>
<dbReference type="InterPro" id="IPR006121">
    <property type="entry name" value="HMA_dom"/>
</dbReference>
<dbReference type="EMBL" id="JACJKX010000026">
    <property type="protein sequence ID" value="MBM6929398.1"/>
    <property type="molecule type" value="Genomic_DNA"/>
</dbReference>
<dbReference type="RefSeq" id="WP_205050978.1">
    <property type="nucleotide sequence ID" value="NZ_JACJKX010000026.1"/>
</dbReference>
<dbReference type="Gene3D" id="3.30.70.100">
    <property type="match status" value="1"/>
</dbReference>
<organism evidence="3 4">
    <name type="scientific">Parasutterella secunda</name>
    <dbReference type="NCBI Taxonomy" id="626947"/>
    <lineage>
        <taxon>Bacteria</taxon>
        <taxon>Pseudomonadati</taxon>
        <taxon>Pseudomonadota</taxon>
        <taxon>Betaproteobacteria</taxon>
        <taxon>Burkholderiales</taxon>
        <taxon>Sutterellaceae</taxon>
        <taxon>Parasutterella</taxon>
    </lineage>
</organism>
<gene>
    <name evidence="3" type="ORF">H5985_09000</name>
</gene>
<dbReference type="PROSITE" id="PS01047">
    <property type="entry name" value="HMA_1"/>
    <property type="match status" value="1"/>
</dbReference>
<keyword evidence="4" id="KW-1185">Reference proteome</keyword>
<dbReference type="Proteomes" id="UP000777002">
    <property type="component" value="Unassembled WGS sequence"/>
</dbReference>
<reference evidence="3 4" key="1">
    <citation type="journal article" date="2021" name="Sci. Rep.">
        <title>The distribution of antibiotic resistance genes in chicken gut microbiota commensals.</title>
        <authorList>
            <person name="Juricova H."/>
            <person name="Matiasovicova J."/>
            <person name="Kubasova T."/>
            <person name="Cejkova D."/>
            <person name="Rychlik I."/>
        </authorList>
    </citation>
    <scope>NUCLEOTIDE SEQUENCE [LARGE SCALE GENOMIC DNA]</scope>
    <source>
        <strain evidence="3 4">An562</strain>
    </source>
</reference>
<accession>A0ABS2GU68</accession>
<dbReference type="InterPro" id="IPR017969">
    <property type="entry name" value="Heavy-metal-associated_CS"/>
</dbReference>
<feature type="domain" description="HMA" evidence="2">
    <location>
        <begin position="1"/>
        <end position="64"/>
    </location>
</feature>
<dbReference type="PROSITE" id="PS50846">
    <property type="entry name" value="HMA_2"/>
    <property type="match status" value="1"/>
</dbReference>
<protein>
    <submittedName>
        <fullName evidence="3">Heavy-metal-associated domain-containing protein</fullName>
    </submittedName>
</protein>
<dbReference type="CDD" id="cd00371">
    <property type="entry name" value="HMA"/>
    <property type="match status" value="1"/>
</dbReference>
<keyword evidence="1" id="KW-0479">Metal-binding</keyword>
<comment type="caution">
    <text evidence="3">The sequence shown here is derived from an EMBL/GenBank/DDBJ whole genome shotgun (WGS) entry which is preliminary data.</text>
</comment>
<evidence type="ECO:0000259" key="2">
    <source>
        <dbReference type="PROSITE" id="PS50846"/>
    </source>
</evidence>
<evidence type="ECO:0000313" key="4">
    <source>
        <dbReference type="Proteomes" id="UP000777002"/>
    </source>
</evidence>
<evidence type="ECO:0000313" key="3">
    <source>
        <dbReference type="EMBL" id="MBM6929398.1"/>
    </source>
</evidence>
<dbReference type="Pfam" id="PF00403">
    <property type="entry name" value="HMA"/>
    <property type="match status" value="1"/>
</dbReference>
<dbReference type="InterPro" id="IPR036163">
    <property type="entry name" value="HMA_dom_sf"/>
</dbReference>
<sequence>MKKLKVDGMHCQNCVKAVTEAVSALPGAKGVVVSLEKGEVTWEEMGVGIEEVKAAIEDIGFDASEPKCCCCKK</sequence>
<name>A0ABS2GU68_9BURK</name>
<evidence type="ECO:0000256" key="1">
    <source>
        <dbReference type="ARBA" id="ARBA00022723"/>
    </source>
</evidence>